<gene>
    <name evidence="9 13" type="primary">rnc</name>
    <name evidence="13" type="ORF">E0493_01390</name>
</gene>
<comment type="subunit">
    <text evidence="9">Homodimer.</text>
</comment>
<dbReference type="PROSITE" id="PS50142">
    <property type="entry name" value="RNASE_3_2"/>
    <property type="match status" value="1"/>
</dbReference>
<dbReference type="PANTHER" id="PTHR11207:SF0">
    <property type="entry name" value="RIBONUCLEASE 3"/>
    <property type="match status" value="1"/>
</dbReference>
<reference evidence="13 14" key="1">
    <citation type="submission" date="2019-03" db="EMBL/GenBank/DDBJ databases">
        <title>Roseomonas sp. a novel Roseomonas species isolated from Sea whip Gorgonian.</title>
        <authorList>
            <person name="Li F."/>
            <person name="Pan X."/>
            <person name="Huang S."/>
            <person name="Li Z."/>
            <person name="Meng B."/>
        </authorList>
    </citation>
    <scope>NUCLEOTIDE SEQUENCE [LARGE SCALE GENOMIC DNA]</scope>
    <source>
        <strain evidence="13 14">M0104</strain>
    </source>
</reference>
<keyword evidence="9" id="KW-0963">Cytoplasm</keyword>
<dbReference type="RefSeq" id="WP_160935113.1">
    <property type="nucleotide sequence ID" value="NZ_SNVJ01000001.1"/>
</dbReference>
<evidence type="ECO:0000256" key="10">
    <source>
        <dbReference type="SAM" id="MobiDB-lite"/>
    </source>
</evidence>
<dbReference type="Gene3D" id="3.30.160.20">
    <property type="match status" value="1"/>
</dbReference>
<protein>
    <recommendedName>
        <fullName evidence="9">Ribonuclease 3</fullName>
        <ecNumber evidence="9">3.1.26.3</ecNumber>
    </recommendedName>
    <alternativeName>
        <fullName evidence="9">Ribonuclease III</fullName>
        <shortName evidence="9">RNase III</shortName>
    </alternativeName>
</protein>
<evidence type="ECO:0000256" key="3">
    <source>
        <dbReference type="ARBA" id="ARBA00022552"/>
    </source>
</evidence>
<organism evidence="13 14">
    <name type="scientific">Teichococcus coralli</name>
    <dbReference type="NCBI Taxonomy" id="2545983"/>
    <lineage>
        <taxon>Bacteria</taxon>
        <taxon>Pseudomonadati</taxon>
        <taxon>Pseudomonadota</taxon>
        <taxon>Alphaproteobacteria</taxon>
        <taxon>Acetobacterales</taxon>
        <taxon>Roseomonadaceae</taxon>
        <taxon>Roseomonas</taxon>
    </lineage>
</organism>
<dbReference type="HAMAP" id="MF_00104">
    <property type="entry name" value="RNase_III"/>
    <property type="match status" value="1"/>
</dbReference>
<keyword evidence="3 9" id="KW-0698">rRNA processing</keyword>
<dbReference type="EC" id="3.1.26.3" evidence="9"/>
<dbReference type="AlphaFoldDB" id="A0A845B7F0"/>
<evidence type="ECO:0000313" key="14">
    <source>
        <dbReference type="Proteomes" id="UP000460715"/>
    </source>
</evidence>
<evidence type="ECO:0000256" key="8">
    <source>
        <dbReference type="ARBA" id="ARBA00022884"/>
    </source>
</evidence>
<comment type="catalytic activity">
    <reaction evidence="1 9">
        <text>Endonucleolytic cleavage to 5'-phosphomonoester.</text>
        <dbReference type="EC" id="3.1.26.3"/>
    </reaction>
</comment>
<dbReference type="GO" id="GO:0004525">
    <property type="term" value="F:ribonuclease III activity"/>
    <property type="evidence" value="ECO:0007669"/>
    <property type="project" value="UniProtKB-UniRule"/>
</dbReference>
<dbReference type="SMART" id="SM00358">
    <property type="entry name" value="DSRM"/>
    <property type="match status" value="1"/>
</dbReference>
<keyword evidence="9" id="KW-0479">Metal-binding</keyword>
<feature type="region of interest" description="Disordered" evidence="10">
    <location>
        <begin position="208"/>
        <end position="253"/>
    </location>
</feature>
<dbReference type="SMART" id="SM00535">
    <property type="entry name" value="RIBOc"/>
    <property type="match status" value="1"/>
</dbReference>
<evidence type="ECO:0000259" key="11">
    <source>
        <dbReference type="PROSITE" id="PS50137"/>
    </source>
</evidence>
<keyword evidence="14" id="KW-1185">Reference proteome</keyword>
<comment type="similarity">
    <text evidence="2">Belongs to the ribonuclease III family.</text>
</comment>
<keyword evidence="9" id="KW-0819">tRNA processing</keyword>
<keyword evidence="6 9" id="KW-0255">Endonuclease</keyword>
<keyword evidence="9" id="KW-0699">rRNA-binding</keyword>
<dbReference type="SUPFAM" id="SSF69065">
    <property type="entry name" value="RNase III domain-like"/>
    <property type="match status" value="1"/>
</dbReference>
<dbReference type="OrthoDB" id="9805026at2"/>
<feature type="binding site" evidence="9">
    <location>
        <position position="128"/>
    </location>
    <ligand>
        <name>Mg(2+)</name>
        <dbReference type="ChEBI" id="CHEBI:18420"/>
    </ligand>
</feature>
<evidence type="ECO:0000256" key="4">
    <source>
        <dbReference type="ARBA" id="ARBA00022664"/>
    </source>
</evidence>
<keyword evidence="4 9" id="KW-0507">mRNA processing</keyword>
<comment type="caution">
    <text evidence="13">The sequence shown here is derived from an EMBL/GenBank/DDBJ whole genome shotgun (WGS) entry which is preliminary data.</text>
</comment>
<sequence length="253" mass="26696">MSGNGPAAPAGAGFLSRLGHVFTDPGLLSQALTHRSAADPRRGMLDSNERLEFLGDRVLALATAEWLVERFPEEREGALGKRLSVLVAAETLAKVGEAIGLPAALRVPPAEGRTGLRGRVTVIADATEALIGALYLDGGLEVARNFVRREWAGFLEADLTPPMSAKSRLQEHTLGRAEGLPEYRLVSTTGPSHKPVFVVAVRAAGREAEGRGESKRAAEQAAAETWLAQAQQSGSQQSGSQQTGAQQAGREST</sequence>
<feature type="compositionally biased region" description="Low complexity" evidence="10">
    <location>
        <begin position="219"/>
        <end position="253"/>
    </location>
</feature>
<dbReference type="SUPFAM" id="SSF54768">
    <property type="entry name" value="dsRNA-binding domain-like"/>
    <property type="match status" value="1"/>
</dbReference>
<feature type="binding site" evidence="9">
    <location>
        <position position="52"/>
    </location>
    <ligand>
        <name>Mg(2+)</name>
        <dbReference type="ChEBI" id="CHEBI:18420"/>
    </ligand>
</feature>
<dbReference type="NCBIfam" id="TIGR02191">
    <property type="entry name" value="RNaseIII"/>
    <property type="match status" value="1"/>
</dbReference>
<dbReference type="GO" id="GO:0008033">
    <property type="term" value="P:tRNA processing"/>
    <property type="evidence" value="ECO:0007669"/>
    <property type="project" value="UniProtKB-KW"/>
</dbReference>
<evidence type="ECO:0000313" key="13">
    <source>
        <dbReference type="EMBL" id="MXP62004.1"/>
    </source>
</evidence>
<dbReference type="FunFam" id="1.10.1520.10:FF:000001">
    <property type="entry name" value="Ribonuclease 3"/>
    <property type="match status" value="1"/>
</dbReference>
<name>A0A845B7F0_9PROT</name>
<feature type="binding site" evidence="9">
    <location>
        <position position="125"/>
    </location>
    <ligand>
        <name>Mg(2+)</name>
        <dbReference type="ChEBI" id="CHEBI:18420"/>
    </ligand>
</feature>
<proteinExistence type="inferred from homology"/>
<dbReference type="GO" id="GO:0010468">
    <property type="term" value="P:regulation of gene expression"/>
    <property type="evidence" value="ECO:0007669"/>
    <property type="project" value="TreeGrafter"/>
</dbReference>
<dbReference type="GO" id="GO:0019843">
    <property type="term" value="F:rRNA binding"/>
    <property type="evidence" value="ECO:0007669"/>
    <property type="project" value="UniProtKB-KW"/>
</dbReference>
<dbReference type="GO" id="GO:0006397">
    <property type="term" value="P:mRNA processing"/>
    <property type="evidence" value="ECO:0007669"/>
    <property type="project" value="UniProtKB-UniRule"/>
</dbReference>
<keyword evidence="7 9" id="KW-0378">Hydrolase</keyword>
<dbReference type="CDD" id="cd10845">
    <property type="entry name" value="DSRM_RNAse_III_family"/>
    <property type="match status" value="1"/>
</dbReference>
<dbReference type="EMBL" id="SNVJ01000001">
    <property type="protein sequence ID" value="MXP62004.1"/>
    <property type="molecule type" value="Genomic_DNA"/>
</dbReference>
<dbReference type="Pfam" id="PF14622">
    <property type="entry name" value="Ribonucleas_3_3"/>
    <property type="match status" value="1"/>
</dbReference>
<comment type="subcellular location">
    <subcellularLocation>
        <location evidence="9">Cytoplasm</location>
    </subcellularLocation>
</comment>
<evidence type="ECO:0000256" key="9">
    <source>
        <dbReference type="HAMAP-Rule" id="MF_00104"/>
    </source>
</evidence>
<dbReference type="InterPro" id="IPR000999">
    <property type="entry name" value="RNase_III_dom"/>
</dbReference>
<feature type="active site" evidence="9">
    <location>
        <position position="56"/>
    </location>
</feature>
<feature type="compositionally biased region" description="Basic and acidic residues" evidence="10">
    <location>
        <begin position="208"/>
        <end position="218"/>
    </location>
</feature>
<feature type="domain" description="DRBM" evidence="11">
    <location>
        <begin position="164"/>
        <end position="232"/>
    </location>
</feature>
<evidence type="ECO:0000256" key="2">
    <source>
        <dbReference type="ARBA" id="ARBA00010183"/>
    </source>
</evidence>
<comment type="function">
    <text evidence="9">Digests double-stranded RNA. Involved in the processing of primary rRNA transcript to yield the immediate precursors to the large and small rRNAs (23S and 16S). Processes some mRNAs, and tRNAs when they are encoded in the rRNA operon. Processes pre-crRNA and tracrRNA of type II CRISPR loci if present in the organism.</text>
</comment>
<keyword evidence="9" id="KW-0460">Magnesium</keyword>
<comment type="cofactor">
    <cofactor evidence="9">
        <name>Mg(2+)</name>
        <dbReference type="ChEBI" id="CHEBI:18420"/>
    </cofactor>
</comment>
<dbReference type="InterPro" id="IPR011907">
    <property type="entry name" value="RNase_III"/>
</dbReference>
<dbReference type="Gene3D" id="1.10.1520.10">
    <property type="entry name" value="Ribonuclease III domain"/>
    <property type="match status" value="1"/>
</dbReference>
<keyword evidence="5 9" id="KW-0540">Nuclease</keyword>
<evidence type="ECO:0000259" key="12">
    <source>
        <dbReference type="PROSITE" id="PS50142"/>
    </source>
</evidence>
<evidence type="ECO:0000256" key="6">
    <source>
        <dbReference type="ARBA" id="ARBA00022759"/>
    </source>
</evidence>
<dbReference type="GO" id="GO:0006364">
    <property type="term" value="P:rRNA processing"/>
    <property type="evidence" value="ECO:0007669"/>
    <property type="project" value="UniProtKB-UniRule"/>
</dbReference>
<accession>A0A845B7F0</accession>
<dbReference type="PROSITE" id="PS50137">
    <property type="entry name" value="DS_RBD"/>
    <property type="match status" value="1"/>
</dbReference>
<dbReference type="PROSITE" id="PS00517">
    <property type="entry name" value="RNASE_3_1"/>
    <property type="match status" value="1"/>
</dbReference>
<dbReference type="Proteomes" id="UP000460715">
    <property type="component" value="Unassembled WGS sequence"/>
</dbReference>
<feature type="domain" description="RNase III" evidence="12">
    <location>
        <begin position="11"/>
        <end position="139"/>
    </location>
</feature>
<dbReference type="CDD" id="cd00593">
    <property type="entry name" value="RIBOc"/>
    <property type="match status" value="1"/>
</dbReference>
<dbReference type="GO" id="GO:0046872">
    <property type="term" value="F:metal ion binding"/>
    <property type="evidence" value="ECO:0007669"/>
    <property type="project" value="UniProtKB-KW"/>
</dbReference>
<keyword evidence="8 9" id="KW-0694">RNA-binding</keyword>
<evidence type="ECO:0000256" key="5">
    <source>
        <dbReference type="ARBA" id="ARBA00022722"/>
    </source>
</evidence>
<evidence type="ECO:0000256" key="7">
    <source>
        <dbReference type="ARBA" id="ARBA00022801"/>
    </source>
</evidence>
<dbReference type="InterPro" id="IPR036389">
    <property type="entry name" value="RNase_III_sf"/>
</dbReference>
<dbReference type="GO" id="GO:0005737">
    <property type="term" value="C:cytoplasm"/>
    <property type="evidence" value="ECO:0007669"/>
    <property type="project" value="UniProtKB-SubCell"/>
</dbReference>
<dbReference type="PANTHER" id="PTHR11207">
    <property type="entry name" value="RIBONUCLEASE III"/>
    <property type="match status" value="1"/>
</dbReference>
<feature type="active site" evidence="9">
    <location>
        <position position="128"/>
    </location>
</feature>
<dbReference type="Pfam" id="PF00035">
    <property type="entry name" value="dsrm"/>
    <property type="match status" value="1"/>
</dbReference>
<dbReference type="GO" id="GO:0003725">
    <property type="term" value="F:double-stranded RNA binding"/>
    <property type="evidence" value="ECO:0007669"/>
    <property type="project" value="TreeGrafter"/>
</dbReference>
<evidence type="ECO:0000256" key="1">
    <source>
        <dbReference type="ARBA" id="ARBA00000109"/>
    </source>
</evidence>
<dbReference type="InterPro" id="IPR014720">
    <property type="entry name" value="dsRBD_dom"/>
</dbReference>